<reference evidence="1 2" key="1">
    <citation type="submission" date="2018-06" db="EMBL/GenBank/DDBJ databases">
        <authorList>
            <consortium name="Pathogen Informatics"/>
            <person name="Doyle S."/>
        </authorList>
    </citation>
    <scope>NUCLEOTIDE SEQUENCE [LARGE SCALE GENOMIC DNA]</scope>
    <source>
        <strain evidence="1 2">NCTC12278</strain>
    </source>
</reference>
<sequence>MRKRLSLLLVLFLGGIVIMTGCRENKNSRQWIENKVSAVSRVYPTEDLFDLFKEFPEGFEIRSTNWYKETSTASYSQQVELTGDASKKTITGTVKNVKSEADPYRETILLESNVTYTETGLTFSNPDVSAKDMKFSGFLFQKLSLNKDVLANLKLESKAYSWETGDVDISYYITDSVINEYLHEDTNQEVTLWIDFNRDALIGYQFGFAVSFKGAKSDYTETIVSQKINEGALKNAE</sequence>
<keyword evidence="2" id="KW-1185">Reference proteome</keyword>
<keyword evidence="1" id="KW-0449">Lipoprotein</keyword>
<dbReference type="AlphaFoldDB" id="A0A2X3VN41"/>
<accession>A0A2X3VN41</accession>
<dbReference type="KEGG" id="sfer:NCTC12278_01397"/>
<evidence type="ECO:0000313" key="1">
    <source>
        <dbReference type="EMBL" id="SQF40818.1"/>
    </source>
</evidence>
<organism evidence="1 2">
    <name type="scientific">Streptococcus ferus</name>
    <dbReference type="NCBI Taxonomy" id="1345"/>
    <lineage>
        <taxon>Bacteria</taxon>
        <taxon>Bacillati</taxon>
        <taxon>Bacillota</taxon>
        <taxon>Bacilli</taxon>
        <taxon>Lactobacillales</taxon>
        <taxon>Streptococcaceae</taxon>
        <taxon>Streptococcus</taxon>
    </lineage>
</organism>
<dbReference type="STRING" id="1123303.GCA_000372425_00914"/>
<protein>
    <submittedName>
        <fullName evidence="1">Lipoprotein</fullName>
    </submittedName>
</protein>
<dbReference type="PROSITE" id="PS51257">
    <property type="entry name" value="PROKAR_LIPOPROTEIN"/>
    <property type="match status" value="1"/>
</dbReference>
<dbReference type="RefSeq" id="WP_018030244.1">
    <property type="nucleotide sequence ID" value="NZ_LS483343.1"/>
</dbReference>
<dbReference type="Proteomes" id="UP000249495">
    <property type="component" value="Chromosome 1"/>
</dbReference>
<name>A0A2X3VN41_9STRE</name>
<proteinExistence type="predicted"/>
<gene>
    <name evidence="1" type="ORF">NCTC12278_01397</name>
</gene>
<dbReference type="EMBL" id="LS483343">
    <property type="protein sequence ID" value="SQF40818.1"/>
    <property type="molecule type" value="Genomic_DNA"/>
</dbReference>
<evidence type="ECO:0000313" key="2">
    <source>
        <dbReference type="Proteomes" id="UP000249495"/>
    </source>
</evidence>
<dbReference type="OrthoDB" id="2233558at2"/>